<dbReference type="EMBL" id="RHHR01000021">
    <property type="protein sequence ID" value="RNB72839.1"/>
    <property type="molecule type" value="Genomic_DNA"/>
</dbReference>
<dbReference type="CDD" id="cd06261">
    <property type="entry name" value="TM_PBP2"/>
    <property type="match status" value="1"/>
</dbReference>
<dbReference type="GO" id="GO:0005275">
    <property type="term" value="F:amine transmembrane transporter activity"/>
    <property type="evidence" value="ECO:0007669"/>
    <property type="project" value="TreeGrafter"/>
</dbReference>
<dbReference type="InterPro" id="IPR000515">
    <property type="entry name" value="MetI-like"/>
</dbReference>
<evidence type="ECO:0000256" key="2">
    <source>
        <dbReference type="ARBA" id="ARBA00022448"/>
    </source>
</evidence>
<dbReference type="GO" id="GO:0043190">
    <property type="term" value="C:ATP-binding cassette (ABC) transporter complex"/>
    <property type="evidence" value="ECO:0007669"/>
    <property type="project" value="TreeGrafter"/>
</dbReference>
<dbReference type="InterPro" id="IPR035906">
    <property type="entry name" value="MetI-like_sf"/>
</dbReference>
<dbReference type="OrthoDB" id="9801163at2"/>
<dbReference type="GO" id="GO:0031460">
    <property type="term" value="P:glycine betaine transport"/>
    <property type="evidence" value="ECO:0007669"/>
    <property type="project" value="TreeGrafter"/>
</dbReference>
<proteinExistence type="inferred from homology"/>
<evidence type="ECO:0000256" key="1">
    <source>
        <dbReference type="ARBA" id="ARBA00004141"/>
    </source>
</evidence>
<gene>
    <name evidence="9" type="ORF">EDM52_13345</name>
</gene>
<evidence type="ECO:0000256" key="6">
    <source>
        <dbReference type="ARBA" id="ARBA00023136"/>
    </source>
</evidence>
<feature type="domain" description="ABC transmembrane type-1" evidence="8">
    <location>
        <begin position="90"/>
        <end position="269"/>
    </location>
</feature>
<dbReference type="GO" id="GO:0015226">
    <property type="term" value="F:carnitine transmembrane transporter activity"/>
    <property type="evidence" value="ECO:0007669"/>
    <property type="project" value="TreeGrafter"/>
</dbReference>
<evidence type="ECO:0000256" key="5">
    <source>
        <dbReference type="ARBA" id="ARBA00022989"/>
    </source>
</evidence>
<dbReference type="SUPFAM" id="SSF161098">
    <property type="entry name" value="MetI-like"/>
    <property type="match status" value="1"/>
</dbReference>
<feature type="transmembrane region" description="Helical" evidence="7">
    <location>
        <begin position="93"/>
        <end position="116"/>
    </location>
</feature>
<sequence length="280" mass="30378">MDSVPKVPIDKWVEGFVAFLGEYRGELFDPIDSVISGMLTFFSTVLTGVPFFIIILLFGALTWVFGKRNTMITTVIGLSLIYNLGYWENTMETLGLVIVSALVSIVVGIPAGILCARHDAFRNLMTPVLDLMQTMPAFVYLIPAIFFFGLGEVPGVIASVIFAMPPIVRLTNLGIRQVPQELAEAADAFGSTGWQKLWKVQLPLAKTTILAGINQCIMLALSMVVIAAMIGAKGLGADVYRAISQVDIGRGFEAGLSIVIIAIVLDRITQHAGQKERETI</sequence>
<dbReference type="PROSITE" id="PS50928">
    <property type="entry name" value="ABC_TM1"/>
    <property type="match status" value="1"/>
</dbReference>
<dbReference type="Pfam" id="PF00528">
    <property type="entry name" value="BPD_transp_1"/>
    <property type="match status" value="1"/>
</dbReference>
<protein>
    <submittedName>
        <fullName evidence="9">Proline/glycine betaine ABC transporter permease</fullName>
    </submittedName>
</protein>
<evidence type="ECO:0000256" key="7">
    <source>
        <dbReference type="RuleBase" id="RU363032"/>
    </source>
</evidence>
<reference evidence="9 10" key="1">
    <citation type="submission" date="2018-10" db="EMBL/GenBank/DDBJ databases">
        <title>Phylogenomics of Brevibacillus.</title>
        <authorList>
            <person name="Dunlap C."/>
        </authorList>
    </citation>
    <scope>NUCLEOTIDE SEQUENCE [LARGE SCALE GENOMIC DNA]</scope>
    <source>
        <strain evidence="9 10">JCM 12215</strain>
    </source>
</reference>
<keyword evidence="3" id="KW-1003">Cell membrane</keyword>
<dbReference type="PANTHER" id="PTHR47737:SF1">
    <property type="entry name" value="GLYCINE BETAINE_PROLINE BETAINE TRANSPORT SYSTEM PERMEASE PROTEIN PROW"/>
    <property type="match status" value="1"/>
</dbReference>
<feature type="transmembrane region" description="Helical" evidence="7">
    <location>
        <begin position="70"/>
        <end position="87"/>
    </location>
</feature>
<dbReference type="AlphaFoldDB" id="A0A3M8CB29"/>
<evidence type="ECO:0000256" key="3">
    <source>
        <dbReference type="ARBA" id="ARBA00022475"/>
    </source>
</evidence>
<name>A0A3M8CB29_9BACL</name>
<feature type="transmembrane region" description="Helical" evidence="7">
    <location>
        <begin position="34"/>
        <end position="58"/>
    </location>
</feature>
<keyword evidence="5 7" id="KW-1133">Transmembrane helix</keyword>
<dbReference type="GO" id="GO:0015871">
    <property type="term" value="P:choline transport"/>
    <property type="evidence" value="ECO:0007669"/>
    <property type="project" value="TreeGrafter"/>
</dbReference>
<keyword evidence="4 7" id="KW-0812">Transmembrane</keyword>
<keyword evidence="10" id="KW-1185">Reference proteome</keyword>
<feature type="transmembrane region" description="Helical" evidence="7">
    <location>
        <begin position="137"/>
        <end position="164"/>
    </location>
</feature>
<accession>A0A3M8CB29</accession>
<dbReference type="Gene3D" id="1.10.3720.10">
    <property type="entry name" value="MetI-like"/>
    <property type="match status" value="1"/>
</dbReference>
<comment type="caution">
    <text evidence="9">The sequence shown here is derived from an EMBL/GenBank/DDBJ whole genome shotgun (WGS) entry which is preliminary data.</text>
</comment>
<dbReference type="RefSeq" id="WP_122909478.1">
    <property type="nucleotide sequence ID" value="NZ_CBCSBE010000010.1"/>
</dbReference>
<evidence type="ECO:0000313" key="10">
    <source>
        <dbReference type="Proteomes" id="UP000282028"/>
    </source>
</evidence>
<keyword evidence="6 7" id="KW-0472">Membrane</keyword>
<comment type="subcellular location">
    <subcellularLocation>
        <location evidence="7">Cell membrane</location>
        <topology evidence="7">Multi-pass membrane protein</topology>
    </subcellularLocation>
    <subcellularLocation>
        <location evidence="1">Membrane</location>
        <topology evidence="1">Multi-pass membrane protein</topology>
    </subcellularLocation>
</comment>
<evidence type="ECO:0000256" key="4">
    <source>
        <dbReference type="ARBA" id="ARBA00022692"/>
    </source>
</evidence>
<organism evidence="9 10">
    <name type="scientific">Brevibacillus invocatus</name>
    <dbReference type="NCBI Taxonomy" id="173959"/>
    <lineage>
        <taxon>Bacteria</taxon>
        <taxon>Bacillati</taxon>
        <taxon>Bacillota</taxon>
        <taxon>Bacilli</taxon>
        <taxon>Bacillales</taxon>
        <taxon>Paenibacillaceae</taxon>
        <taxon>Brevibacillus</taxon>
    </lineage>
</organism>
<evidence type="ECO:0000259" key="8">
    <source>
        <dbReference type="PROSITE" id="PS50928"/>
    </source>
</evidence>
<keyword evidence="2 7" id="KW-0813">Transport</keyword>
<evidence type="ECO:0000313" key="9">
    <source>
        <dbReference type="EMBL" id="RNB72839.1"/>
    </source>
</evidence>
<dbReference type="Proteomes" id="UP000282028">
    <property type="component" value="Unassembled WGS sequence"/>
</dbReference>
<feature type="transmembrane region" description="Helical" evidence="7">
    <location>
        <begin position="209"/>
        <end position="232"/>
    </location>
</feature>
<dbReference type="FunFam" id="1.10.3720.10:FF:000001">
    <property type="entry name" value="Glycine betaine ABC transporter, permease"/>
    <property type="match status" value="1"/>
</dbReference>
<dbReference type="PANTHER" id="PTHR47737">
    <property type="entry name" value="GLYCINE BETAINE/PROLINE BETAINE TRANSPORT SYSTEM PERMEASE PROTEIN PROW"/>
    <property type="match status" value="1"/>
</dbReference>
<comment type="similarity">
    <text evidence="7">Belongs to the binding-protein-dependent transport system permease family.</text>
</comment>